<dbReference type="AlphaFoldDB" id="A0A8H7SLB5"/>
<dbReference type="InterPro" id="IPR019371">
    <property type="entry name" value="KxDL_dom"/>
</dbReference>
<comment type="similarity">
    <text evidence="1">Belongs to the KXD1 family.</text>
</comment>
<dbReference type="EMBL" id="JAEPRE010000204">
    <property type="protein sequence ID" value="KAG2230401.1"/>
    <property type="molecule type" value="Genomic_DNA"/>
</dbReference>
<sequence>MSIPHHLSTQLLELKSDEEIKVIIKDQEECLEIYKDTQHKLDAFNKFSKARYQQVHKHFEIHTKLLKQVKGDLDTVFIKLRKIKNQLALKYPNEFETVLQKFPPPQVEDD</sequence>
<gene>
    <name evidence="3" type="ORF">INT48_008765</name>
</gene>
<evidence type="ECO:0000313" key="3">
    <source>
        <dbReference type="EMBL" id="KAG2230401.1"/>
    </source>
</evidence>
<keyword evidence="4" id="KW-1185">Reference proteome</keyword>
<protein>
    <recommendedName>
        <fullName evidence="2">KxDL domain-containing protein</fullName>
    </recommendedName>
</protein>
<dbReference type="Proteomes" id="UP000613177">
    <property type="component" value="Unassembled WGS sequence"/>
</dbReference>
<evidence type="ECO:0000259" key="2">
    <source>
        <dbReference type="Pfam" id="PF10241"/>
    </source>
</evidence>
<dbReference type="PANTHER" id="PTHR13511:SF0">
    <property type="entry name" value="KXDL MOTIF-CONTAINING PROTEIN 1"/>
    <property type="match status" value="1"/>
</dbReference>
<dbReference type="GO" id="GO:0032418">
    <property type="term" value="P:lysosome localization"/>
    <property type="evidence" value="ECO:0007669"/>
    <property type="project" value="TreeGrafter"/>
</dbReference>
<accession>A0A8H7SLB5</accession>
<organism evidence="3 4">
    <name type="scientific">Thamnidium elegans</name>
    <dbReference type="NCBI Taxonomy" id="101142"/>
    <lineage>
        <taxon>Eukaryota</taxon>
        <taxon>Fungi</taxon>
        <taxon>Fungi incertae sedis</taxon>
        <taxon>Mucoromycota</taxon>
        <taxon>Mucoromycotina</taxon>
        <taxon>Mucoromycetes</taxon>
        <taxon>Mucorales</taxon>
        <taxon>Mucorineae</taxon>
        <taxon>Mucoraceae</taxon>
        <taxon>Thamnidium</taxon>
    </lineage>
</organism>
<proteinExistence type="inferred from homology"/>
<evidence type="ECO:0000256" key="1">
    <source>
        <dbReference type="ARBA" id="ARBA00005913"/>
    </source>
</evidence>
<dbReference type="OrthoDB" id="10258877at2759"/>
<name>A0A8H7SLB5_9FUNG</name>
<dbReference type="InterPro" id="IPR039843">
    <property type="entry name" value="KXD1-like"/>
</dbReference>
<reference evidence="3" key="1">
    <citation type="submission" date="2021-01" db="EMBL/GenBank/DDBJ databases">
        <title>Metabolic potential, ecology and presence of endohyphal bacteria is reflected in genomic diversity of Mucoromycotina.</title>
        <authorList>
            <person name="Muszewska A."/>
            <person name="Okrasinska A."/>
            <person name="Steczkiewicz K."/>
            <person name="Drgas O."/>
            <person name="Orlowska M."/>
            <person name="Perlinska-Lenart U."/>
            <person name="Aleksandrzak-Piekarczyk T."/>
            <person name="Szatraj K."/>
            <person name="Zielenkiewicz U."/>
            <person name="Pilsyk S."/>
            <person name="Malc E."/>
            <person name="Mieczkowski P."/>
            <person name="Kruszewska J.S."/>
            <person name="Biernat P."/>
            <person name="Pawlowska J."/>
        </authorList>
    </citation>
    <scope>NUCLEOTIDE SEQUENCE</scope>
    <source>
        <strain evidence="3">WA0000018081</strain>
    </source>
</reference>
<dbReference type="PANTHER" id="PTHR13511">
    <property type="entry name" value="KXDL MOTIF-CONTAINING PROTEIN 1"/>
    <property type="match status" value="1"/>
</dbReference>
<comment type="caution">
    <text evidence="3">The sequence shown here is derived from an EMBL/GenBank/DDBJ whole genome shotgun (WGS) entry which is preliminary data.</text>
</comment>
<dbReference type="GO" id="GO:0099078">
    <property type="term" value="C:BORC complex"/>
    <property type="evidence" value="ECO:0007669"/>
    <property type="project" value="TreeGrafter"/>
</dbReference>
<feature type="domain" description="KxDL" evidence="2">
    <location>
        <begin position="11"/>
        <end position="95"/>
    </location>
</feature>
<dbReference type="Pfam" id="PF10241">
    <property type="entry name" value="KxDL"/>
    <property type="match status" value="1"/>
</dbReference>
<evidence type="ECO:0000313" key="4">
    <source>
        <dbReference type="Proteomes" id="UP000613177"/>
    </source>
</evidence>